<dbReference type="EMBL" id="CAFBPM010000002">
    <property type="protein sequence ID" value="CAB5010102.1"/>
    <property type="molecule type" value="Genomic_DNA"/>
</dbReference>
<dbReference type="Pfam" id="PF00561">
    <property type="entry name" value="Abhydrolase_1"/>
    <property type="match status" value="1"/>
</dbReference>
<dbReference type="Gene3D" id="3.40.50.1820">
    <property type="entry name" value="alpha/beta hydrolase"/>
    <property type="match status" value="1"/>
</dbReference>
<dbReference type="SUPFAM" id="SSF53474">
    <property type="entry name" value="alpha/beta-Hydrolases"/>
    <property type="match status" value="1"/>
</dbReference>
<dbReference type="PANTHER" id="PTHR43329">
    <property type="entry name" value="EPOXIDE HYDROLASE"/>
    <property type="match status" value="1"/>
</dbReference>
<dbReference type="InterPro" id="IPR000639">
    <property type="entry name" value="Epox_hydrolase-like"/>
</dbReference>
<evidence type="ECO:0000256" key="1">
    <source>
        <dbReference type="ARBA" id="ARBA00022801"/>
    </source>
</evidence>
<evidence type="ECO:0000313" key="4">
    <source>
        <dbReference type="EMBL" id="CAB4881536.1"/>
    </source>
</evidence>
<protein>
    <submittedName>
        <fullName evidence="5">Unannotated protein</fullName>
    </submittedName>
</protein>
<evidence type="ECO:0000313" key="3">
    <source>
        <dbReference type="EMBL" id="CAB4832935.1"/>
    </source>
</evidence>
<name>A0A6J7Q6G1_9ZZZZ</name>
<dbReference type="EMBL" id="CAFBLT010000002">
    <property type="protein sequence ID" value="CAB4881536.1"/>
    <property type="molecule type" value="Genomic_DNA"/>
</dbReference>
<accession>A0A6J7Q6G1</accession>
<keyword evidence="1" id="KW-0378">Hydrolase</keyword>
<dbReference type="EMBL" id="CAFABE010000081">
    <property type="protein sequence ID" value="CAB4832935.1"/>
    <property type="molecule type" value="Genomic_DNA"/>
</dbReference>
<dbReference type="AlphaFoldDB" id="A0A6J7Q6G1"/>
<dbReference type="InterPro" id="IPR029058">
    <property type="entry name" value="AB_hydrolase_fold"/>
</dbReference>
<reference evidence="5" key="1">
    <citation type="submission" date="2020-05" db="EMBL/GenBank/DDBJ databases">
        <authorList>
            <person name="Chiriac C."/>
            <person name="Salcher M."/>
            <person name="Ghai R."/>
            <person name="Kavagutti S V."/>
        </authorList>
    </citation>
    <scope>NUCLEOTIDE SEQUENCE</scope>
</reference>
<dbReference type="GO" id="GO:0016787">
    <property type="term" value="F:hydrolase activity"/>
    <property type="evidence" value="ECO:0007669"/>
    <property type="project" value="UniProtKB-KW"/>
</dbReference>
<organism evidence="5">
    <name type="scientific">freshwater metagenome</name>
    <dbReference type="NCBI Taxonomy" id="449393"/>
    <lineage>
        <taxon>unclassified sequences</taxon>
        <taxon>metagenomes</taxon>
        <taxon>ecological metagenomes</taxon>
    </lineage>
</organism>
<gene>
    <name evidence="3" type="ORF">UFOPK3164_01398</name>
    <name evidence="4" type="ORF">UFOPK3427_01531</name>
    <name evidence="5" type="ORF">UFOPK4112_00257</name>
</gene>
<evidence type="ECO:0000259" key="2">
    <source>
        <dbReference type="Pfam" id="PF00561"/>
    </source>
</evidence>
<proteinExistence type="predicted"/>
<sequence length="279" mass="30193">MTFRGEQAGPSDGPLALLLHGFPDSHHTWRHLLEPLADAGYHAVAPALRGYAPSDVPANGNYQVASLSLDAIKISEALGADERAVLIGHDWGAIAAYGAVAASPSTWRKLVALAVPPMASVAESFLKVDQLKRSWYMFFFQTDLADFVVPMNDMELIARLWADWSPGYDASQDVDFVRAALAEPERMAAAIGYYRAMLNPQELDPALQEIQDALNLPSPVPTFYLHGAADGCFGVESIGDPLASLPEGSKVEIVQNAGHFLHLEQPEQVAASILNFLKD</sequence>
<dbReference type="PRINTS" id="PR00412">
    <property type="entry name" value="EPOXHYDRLASE"/>
</dbReference>
<dbReference type="InterPro" id="IPR000073">
    <property type="entry name" value="AB_hydrolase_1"/>
</dbReference>
<feature type="domain" description="AB hydrolase-1" evidence="2">
    <location>
        <begin position="17"/>
        <end position="266"/>
    </location>
</feature>
<evidence type="ECO:0000313" key="5">
    <source>
        <dbReference type="EMBL" id="CAB5010102.1"/>
    </source>
</evidence>